<dbReference type="PROSITE" id="PS50112">
    <property type="entry name" value="PAS"/>
    <property type="match status" value="2"/>
</dbReference>
<dbReference type="InterPro" id="IPR000160">
    <property type="entry name" value="GGDEF_dom"/>
</dbReference>
<dbReference type="CDD" id="cd01949">
    <property type="entry name" value="GGDEF"/>
    <property type="match status" value="1"/>
</dbReference>
<evidence type="ECO:0000256" key="3">
    <source>
        <dbReference type="ARBA" id="ARBA00022989"/>
    </source>
</evidence>
<feature type="domain" description="PAC" evidence="7">
    <location>
        <begin position="375"/>
        <end position="427"/>
    </location>
</feature>
<keyword evidence="10" id="KW-1185">Reference proteome</keyword>
<evidence type="ECO:0000259" key="6">
    <source>
        <dbReference type="PROSITE" id="PS50112"/>
    </source>
</evidence>
<dbReference type="EMBL" id="JADPMR010000001">
    <property type="protein sequence ID" value="MBF8999699.1"/>
    <property type="molecule type" value="Genomic_DNA"/>
</dbReference>
<dbReference type="RefSeq" id="WP_196122716.1">
    <property type="nucleotide sequence ID" value="NZ_JADPMR010000001.1"/>
</dbReference>
<feature type="domain" description="PAC" evidence="7">
    <location>
        <begin position="496"/>
        <end position="548"/>
    </location>
</feature>
<keyword evidence="4 5" id="KW-0472">Membrane</keyword>
<dbReference type="Gene3D" id="3.30.70.270">
    <property type="match status" value="1"/>
</dbReference>
<dbReference type="CDD" id="cd00130">
    <property type="entry name" value="PAS"/>
    <property type="match status" value="3"/>
</dbReference>
<dbReference type="PROSITE" id="PS50887">
    <property type="entry name" value="GGDEF"/>
    <property type="match status" value="1"/>
</dbReference>
<feature type="domain" description="GGDEF" evidence="8">
    <location>
        <begin position="576"/>
        <end position="705"/>
    </location>
</feature>
<feature type="domain" description="PAS" evidence="6">
    <location>
        <begin position="442"/>
        <end position="493"/>
    </location>
</feature>
<dbReference type="NCBIfam" id="TIGR00254">
    <property type="entry name" value="GGDEF"/>
    <property type="match status" value="1"/>
</dbReference>
<dbReference type="SUPFAM" id="SSF55785">
    <property type="entry name" value="PYP-like sensor domain (PAS domain)"/>
    <property type="match status" value="3"/>
</dbReference>
<evidence type="ECO:0000256" key="1">
    <source>
        <dbReference type="ARBA" id="ARBA00004141"/>
    </source>
</evidence>
<dbReference type="InterPro" id="IPR000700">
    <property type="entry name" value="PAS-assoc_C"/>
</dbReference>
<protein>
    <submittedName>
        <fullName evidence="9">Diguanylate cyclase</fullName>
    </submittedName>
</protein>
<evidence type="ECO:0000256" key="4">
    <source>
        <dbReference type="ARBA" id="ARBA00023136"/>
    </source>
</evidence>
<dbReference type="InterPro" id="IPR000014">
    <property type="entry name" value="PAS"/>
</dbReference>
<dbReference type="PANTHER" id="PTHR46663">
    <property type="entry name" value="DIGUANYLATE CYCLASE DGCT-RELATED"/>
    <property type="match status" value="1"/>
</dbReference>
<dbReference type="InterPro" id="IPR013655">
    <property type="entry name" value="PAS_fold_3"/>
</dbReference>
<accession>A0ABS0GBC0</accession>
<dbReference type="Pfam" id="PF13675">
    <property type="entry name" value="PilJ"/>
    <property type="match status" value="1"/>
</dbReference>
<dbReference type="InterPro" id="IPR043128">
    <property type="entry name" value="Rev_trsase/Diguanyl_cyclase"/>
</dbReference>
<dbReference type="SMART" id="SM00267">
    <property type="entry name" value="GGDEF"/>
    <property type="match status" value="1"/>
</dbReference>
<name>A0ABS0GBC0_9VIBR</name>
<dbReference type="PROSITE" id="PS50113">
    <property type="entry name" value="PAC"/>
    <property type="match status" value="2"/>
</dbReference>
<reference evidence="9 10" key="1">
    <citation type="submission" date="2020-11" db="EMBL/GenBank/DDBJ databases">
        <title>Vibrio nitrifigilis sp. nov., a marine nitrogen-fixing bacterium isolated from the lagoon sediment of an islet inside an atoll.</title>
        <authorList>
            <person name="Wang L.-T."/>
            <person name="Shieh W.Y."/>
        </authorList>
    </citation>
    <scope>NUCLEOTIDE SEQUENCE [LARGE SCALE GENOMIC DNA]</scope>
    <source>
        <strain evidence="9 10">NFV-1</strain>
    </source>
</reference>
<feature type="domain" description="PAS" evidence="6">
    <location>
        <begin position="180"/>
        <end position="222"/>
    </location>
</feature>
<gene>
    <name evidence="9" type="ORF">I1A42_03840</name>
</gene>
<dbReference type="SMART" id="SM00091">
    <property type="entry name" value="PAS"/>
    <property type="match status" value="3"/>
</dbReference>
<dbReference type="PANTHER" id="PTHR46663:SF4">
    <property type="entry name" value="DIGUANYLATE CYCLASE DGCT-RELATED"/>
    <property type="match status" value="1"/>
</dbReference>
<dbReference type="Pfam" id="PF08447">
    <property type="entry name" value="PAS_3"/>
    <property type="match status" value="2"/>
</dbReference>
<comment type="subcellular location">
    <subcellularLocation>
        <location evidence="1">Membrane</location>
        <topology evidence="1">Multi-pass membrane protein</topology>
    </subcellularLocation>
</comment>
<evidence type="ECO:0000259" key="8">
    <source>
        <dbReference type="PROSITE" id="PS50887"/>
    </source>
</evidence>
<dbReference type="Pfam" id="PF00990">
    <property type="entry name" value="GGDEF"/>
    <property type="match status" value="1"/>
</dbReference>
<dbReference type="Pfam" id="PF13426">
    <property type="entry name" value="PAS_9"/>
    <property type="match status" value="1"/>
</dbReference>
<dbReference type="SUPFAM" id="SSF55073">
    <property type="entry name" value="Nucleotide cyclase"/>
    <property type="match status" value="1"/>
</dbReference>
<dbReference type="Gene3D" id="3.30.450.20">
    <property type="entry name" value="PAS domain"/>
    <property type="match status" value="3"/>
</dbReference>
<dbReference type="Gene3D" id="2.10.70.100">
    <property type="match status" value="1"/>
</dbReference>
<keyword evidence="3 5" id="KW-1133">Transmembrane helix</keyword>
<sequence>MRDQIDRQYQLSEMINTSGKQRMLSQKIALSTTLLVHTEGDERARLLQQKQDSINDLLKNHEYLLAQIHDSDILDIYYSPPYSIDQSVKNYITLASTVPDISEQASYVKEIASHSSKLLGKLDVAVSAIQNKAQDLTFKVQQRELWIVFGTLCTVLIEFIAIFLPTLKKLKANESQLLKSKKTFQRLIELSPDGVQIIDMNGNIRLFSEMASQMLGYPYERMKQLKILDWDCKLSPSELDNLLDELSEDNITLFETKHLRQDGSTYDALISARLIQLDNEQMIYATVKDVTSLNKMKRERELSAMKLKIAAQSANMGIWQWNPANGDMVWDEKMFAIYDVDNVLSFDDWREKLIDTDRERAVSELESAIRNNHNFQTTFSIKISNGSIRTIQATAKPFFDDHGENIMLIGTNLDITDRCRMENEKGRYLKLIDNNIISSTTDLNGIITEVSLAFCRLTGYTKEELIGHKHRLVAHPDTPKSYYDTLWLNLNADKSWSGEVKNRSKQGREYWLKSHYSPIFDESNVKIGYSEISQEITDKKRAEYLAHTDPLTDLYNRTHLDEVAKAEIERAKIYKQQSAIIILDIDHFKSINDNFGHLTGDDVLRSISHILKNNCRTSDCIGRWGGEEFLIVCPSINLNAAIELAERLRHLIATYHFNNVGHITSSFGVTLFKVEDIDIDDVFKRADAALYVAKEQGRNRVMSML</sequence>
<evidence type="ECO:0000259" key="7">
    <source>
        <dbReference type="PROSITE" id="PS50113"/>
    </source>
</evidence>
<dbReference type="SMART" id="SM00086">
    <property type="entry name" value="PAC"/>
    <property type="match status" value="3"/>
</dbReference>
<dbReference type="InterPro" id="IPR029095">
    <property type="entry name" value="NarX-like_N"/>
</dbReference>
<dbReference type="Proteomes" id="UP000597206">
    <property type="component" value="Unassembled WGS sequence"/>
</dbReference>
<dbReference type="InterPro" id="IPR029787">
    <property type="entry name" value="Nucleotide_cyclase"/>
</dbReference>
<evidence type="ECO:0000313" key="9">
    <source>
        <dbReference type="EMBL" id="MBF8999699.1"/>
    </source>
</evidence>
<dbReference type="NCBIfam" id="TIGR00229">
    <property type="entry name" value="sensory_box"/>
    <property type="match status" value="2"/>
</dbReference>
<proteinExistence type="predicted"/>
<organism evidence="9 10">
    <name type="scientific">Vibrio nitrifigilis</name>
    <dbReference type="NCBI Taxonomy" id="2789781"/>
    <lineage>
        <taxon>Bacteria</taxon>
        <taxon>Pseudomonadati</taxon>
        <taxon>Pseudomonadota</taxon>
        <taxon>Gammaproteobacteria</taxon>
        <taxon>Vibrionales</taxon>
        <taxon>Vibrionaceae</taxon>
        <taxon>Vibrio</taxon>
    </lineage>
</organism>
<evidence type="ECO:0000256" key="5">
    <source>
        <dbReference type="SAM" id="Phobius"/>
    </source>
</evidence>
<feature type="transmembrane region" description="Helical" evidence="5">
    <location>
        <begin position="145"/>
        <end position="167"/>
    </location>
</feature>
<dbReference type="InterPro" id="IPR001610">
    <property type="entry name" value="PAC"/>
</dbReference>
<evidence type="ECO:0000313" key="10">
    <source>
        <dbReference type="Proteomes" id="UP000597206"/>
    </source>
</evidence>
<evidence type="ECO:0000256" key="2">
    <source>
        <dbReference type="ARBA" id="ARBA00022692"/>
    </source>
</evidence>
<keyword evidence="2 5" id="KW-0812">Transmembrane</keyword>
<dbReference type="InterPro" id="IPR035965">
    <property type="entry name" value="PAS-like_dom_sf"/>
</dbReference>
<comment type="caution">
    <text evidence="9">The sequence shown here is derived from an EMBL/GenBank/DDBJ whole genome shotgun (WGS) entry which is preliminary data.</text>
</comment>
<dbReference type="InterPro" id="IPR052163">
    <property type="entry name" value="DGC-Regulatory_Protein"/>
</dbReference>